<protein>
    <submittedName>
        <fullName evidence="8">EamA family transporter</fullName>
    </submittedName>
</protein>
<evidence type="ECO:0000313" key="9">
    <source>
        <dbReference type="Proteomes" id="UP000232060"/>
    </source>
</evidence>
<feature type="transmembrane region" description="Helical" evidence="6">
    <location>
        <begin position="207"/>
        <end position="230"/>
    </location>
</feature>
<feature type="transmembrane region" description="Helical" evidence="6">
    <location>
        <begin position="94"/>
        <end position="118"/>
    </location>
</feature>
<sequence length="304" mass="32676">MRSNMMLLMAAAIWGLGFVAQRLGMDHMGPFTFNGLRFLLGALSLLPLLWWLKSRQPSAPSEPPSGERRLLLIGGLLAGTVLFSAASLQQVGLLYTTAAKAGFITGLYIILVPVIGLLLRHKTGVNTWVGALIAMAGLYYLSVTDDFTIGYGDLLQVIGALFWAIHLLVLDHYSNRVAPIRLAGVQFLVCGLLSLATAFVIETPTLGAAVAGWQALLYAGLVSVGIGYTLQVVGQRGAHPAHAAIILSLETVFAAIGGVLLLGESLDERAIVGCSLMLAGMLISQIRLRWWWKSRRDKVPSQSR</sequence>
<keyword evidence="2" id="KW-1003">Cell membrane</keyword>
<keyword evidence="4 6" id="KW-1133">Transmembrane helix</keyword>
<keyword evidence="9" id="KW-1185">Reference proteome</keyword>
<dbReference type="PANTHER" id="PTHR42920:SF5">
    <property type="entry name" value="EAMA DOMAIN-CONTAINING PROTEIN"/>
    <property type="match status" value="1"/>
</dbReference>
<dbReference type="Proteomes" id="UP000232060">
    <property type="component" value="Unassembled WGS sequence"/>
</dbReference>
<feature type="domain" description="EamA" evidence="7">
    <location>
        <begin position="4"/>
        <end position="142"/>
    </location>
</feature>
<dbReference type="Pfam" id="PF00892">
    <property type="entry name" value="EamA"/>
    <property type="match status" value="2"/>
</dbReference>
<feature type="domain" description="EamA" evidence="7">
    <location>
        <begin position="151"/>
        <end position="283"/>
    </location>
</feature>
<evidence type="ECO:0000256" key="5">
    <source>
        <dbReference type="ARBA" id="ARBA00023136"/>
    </source>
</evidence>
<dbReference type="InterPro" id="IPR051258">
    <property type="entry name" value="Diverse_Substrate_Transporter"/>
</dbReference>
<evidence type="ECO:0000256" key="2">
    <source>
        <dbReference type="ARBA" id="ARBA00022475"/>
    </source>
</evidence>
<proteinExistence type="predicted"/>
<keyword evidence="3 6" id="KW-0812">Transmembrane</keyword>
<dbReference type="InterPro" id="IPR000620">
    <property type="entry name" value="EamA_dom"/>
</dbReference>
<reference evidence="8 9" key="1">
    <citation type="submission" date="2017-11" db="EMBL/GenBank/DDBJ databases">
        <title>Draft genome sequence of environmental isolate Aeromonas lusitania sp. nov. MDC 2473.</title>
        <authorList>
            <person name="Colston S.M."/>
            <person name="Navarro A."/>
            <person name="Martinez-Murcia A.J."/>
            <person name="Graf J."/>
        </authorList>
    </citation>
    <scope>NUCLEOTIDE SEQUENCE [LARGE SCALE GENOMIC DNA]</scope>
    <source>
        <strain evidence="8 9">MDC 2473</strain>
    </source>
</reference>
<feature type="transmembrane region" description="Helical" evidence="6">
    <location>
        <begin position="182"/>
        <end position="201"/>
    </location>
</feature>
<dbReference type="InterPro" id="IPR037185">
    <property type="entry name" value="EmrE-like"/>
</dbReference>
<name>A0A2M8H925_9GAMM</name>
<gene>
    <name evidence="8" type="ORF">CUC44_11480</name>
</gene>
<evidence type="ECO:0000259" key="7">
    <source>
        <dbReference type="Pfam" id="PF00892"/>
    </source>
</evidence>
<evidence type="ECO:0000256" key="6">
    <source>
        <dbReference type="SAM" id="Phobius"/>
    </source>
</evidence>
<feature type="transmembrane region" description="Helical" evidence="6">
    <location>
        <begin position="269"/>
        <end position="288"/>
    </location>
</feature>
<feature type="transmembrane region" description="Helical" evidence="6">
    <location>
        <begin position="149"/>
        <end position="170"/>
    </location>
</feature>
<accession>A0A2M8H925</accession>
<feature type="transmembrane region" description="Helical" evidence="6">
    <location>
        <begin position="125"/>
        <end position="143"/>
    </location>
</feature>
<keyword evidence="5 6" id="KW-0472">Membrane</keyword>
<dbReference type="SUPFAM" id="SSF103481">
    <property type="entry name" value="Multidrug resistance efflux transporter EmrE"/>
    <property type="match status" value="2"/>
</dbReference>
<dbReference type="OrthoDB" id="9804865at2"/>
<dbReference type="PANTHER" id="PTHR42920">
    <property type="entry name" value="OS03G0707200 PROTEIN-RELATED"/>
    <property type="match status" value="1"/>
</dbReference>
<dbReference type="RefSeq" id="WP_100860087.1">
    <property type="nucleotide sequence ID" value="NZ_PGCP01000016.1"/>
</dbReference>
<evidence type="ECO:0000256" key="3">
    <source>
        <dbReference type="ARBA" id="ARBA00022692"/>
    </source>
</evidence>
<comment type="caution">
    <text evidence="8">The sequence shown here is derived from an EMBL/GenBank/DDBJ whole genome shotgun (WGS) entry which is preliminary data.</text>
</comment>
<evidence type="ECO:0000256" key="1">
    <source>
        <dbReference type="ARBA" id="ARBA00004651"/>
    </source>
</evidence>
<feature type="transmembrane region" description="Helical" evidence="6">
    <location>
        <begin position="242"/>
        <end position="263"/>
    </location>
</feature>
<feature type="transmembrane region" description="Helical" evidence="6">
    <location>
        <begin position="70"/>
        <end position="88"/>
    </location>
</feature>
<evidence type="ECO:0000256" key="4">
    <source>
        <dbReference type="ARBA" id="ARBA00022989"/>
    </source>
</evidence>
<evidence type="ECO:0000313" key="8">
    <source>
        <dbReference type="EMBL" id="PJC93067.1"/>
    </source>
</evidence>
<feature type="transmembrane region" description="Helical" evidence="6">
    <location>
        <begin position="32"/>
        <end position="50"/>
    </location>
</feature>
<dbReference type="EMBL" id="PGCP01000016">
    <property type="protein sequence ID" value="PJC93067.1"/>
    <property type="molecule type" value="Genomic_DNA"/>
</dbReference>
<dbReference type="GO" id="GO:0005886">
    <property type="term" value="C:plasma membrane"/>
    <property type="evidence" value="ECO:0007669"/>
    <property type="project" value="UniProtKB-SubCell"/>
</dbReference>
<comment type="subcellular location">
    <subcellularLocation>
        <location evidence="1">Cell membrane</location>
        <topology evidence="1">Multi-pass membrane protein</topology>
    </subcellularLocation>
</comment>
<organism evidence="8 9">
    <name type="scientific">Aeromonas lusitana</name>
    <dbReference type="NCBI Taxonomy" id="931529"/>
    <lineage>
        <taxon>Bacteria</taxon>
        <taxon>Pseudomonadati</taxon>
        <taxon>Pseudomonadota</taxon>
        <taxon>Gammaproteobacteria</taxon>
        <taxon>Aeromonadales</taxon>
        <taxon>Aeromonadaceae</taxon>
        <taxon>Aeromonas</taxon>
    </lineage>
</organism>
<dbReference type="AlphaFoldDB" id="A0A2M8H925"/>